<dbReference type="EMBL" id="JANBPG010000003">
    <property type="protein sequence ID" value="KAJ1902256.1"/>
    <property type="molecule type" value="Genomic_DNA"/>
</dbReference>
<gene>
    <name evidence="1" type="ORF">LPJ66_000143</name>
</gene>
<dbReference type="Proteomes" id="UP001150581">
    <property type="component" value="Unassembled WGS sequence"/>
</dbReference>
<name>A0ACC1IX28_9FUNG</name>
<evidence type="ECO:0000313" key="1">
    <source>
        <dbReference type="EMBL" id="KAJ1902256.1"/>
    </source>
</evidence>
<comment type="caution">
    <text evidence="1">The sequence shown here is derived from an EMBL/GenBank/DDBJ whole genome shotgun (WGS) entry which is preliminary data.</text>
</comment>
<protein>
    <submittedName>
        <fullName evidence="1">Uncharacterized protein</fullName>
    </submittedName>
</protein>
<sequence length="136" mass="15558">MLRRFASTHTRVLFNHCQHQVLRPQQITTTTTTTHAQRLFSSNSPANIDKEIETITDLATTAKDEMEYAEESRNSVYYNEDKMTAHEAVDELTSAYNDLLGRISDADKKVIEGRIGMRIKEIQSAYEIMSLSDLED</sequence>
<proteinExistence type="predicted"/>
<keyword evidence="2" id="KW-1185">Reference proteome</keyword>
<organism evidence="1 2">
    <name type="scientific">Kickxella alabastrina</name>
    <dbReference type="NCBI Taxonomy" id="61397"/>
    <lineage>
        <taxon>Eukaryota</taxon>
        <taxon>Fungi</taxon>
        <taxon>Fungi incertae sedis</taxon>
        <taxon>Zoopagomycota</taxon>
        <taxon>Kickxellomycotina</taxon>
        <taxon>Kickxellomycetes</taxon>
        <taxon>Kickxellales</taxon>
        <taxon>Kickxellaceae</taxon>
        <taxon>Kickxella</taxon>
    </lineage>
</organism>
<accession>A0ACC1IX28</accession>
<evidence type="ECO:0000313" key="2">
    <source>
        <dbReference type="Proteomes" id="UP001150581"/>
    </source>
</evidence>
<reference evidence="1" key="1">
    <citation type="submission" date="2022-07" db="EMBL/GenBank/DDBJ databases">
        <title>Phylogenomic reconstructions and comparative analyses of Kickxellomycotina fungi.</title>
        <authorList>
            <person name="Reynolds N.K."/>
            <person name="Stajich J.E."/>
            <person name="Barry K."/>
            <person name="Grigoriev I.V."/>
            <person name="Crous P."/>
            <person name="Smith M.E."/>
        </authorList>
    </citation>
    <scope>NUCLEOTIDE SEQUENCE</scope>
    <source>
        <strain evidence="1">Benny 63K</strain>
    </source>
</reference>